<dbReference type="EMBL" id="BQNB010020071">
    <property type="protein sequence ID" value="GJT92026.1"/>
    <property type="molecule type" value="Genomic_DNA"/>
</dbReference>
<comment type="caution">
    <text evidence="12">The sequence shown here is derived from an EMBL/GenBank/DDBJ whole genome shotgun (WGS) entry which is preliminary data.</text>
</comment>
<evidence type="ECO:0000313" key="13">
    <source>
        <dbReference type="Proteomes" id="UP001151760"/>
    </source>
</evidence>
<dbReference type="HAMAP" id="MF_00291_B">
    <property type="entry name" value="Ribosomal_uS2_B"/>
    <property type="match status" value="1"/>
</dbReference>
<proteinExistence type="inferred from homology"/>
<reference evidence="12" key="2">
    <citation type="submission" date="2022-01" db="EMBL/GenBank/DDBJ databases">
        <authorList>
            <person name="Yamashiro T."/>
            <person name="Shiraishi A."/>
            <person name="Satake H."/>
            <person name="Nakayama K."/>
        </authorList>
    </citation>
    <scope>NUCLEOTIDE SEQUENCE</scope>
</reference>
<protein>
    <submittedName>
        <fullName evidence="12">Ribosomal protein S2</fullName>
    </submittedName>
</protein>
<evidence type="ECO:0000256" key="8">
    <source>
        <dbReference type="ARBA" id="ARBA00022989"/>
    </source>
</evidence>
<evidence type="ECO:0000256" key="7">
    <source>
        <dbReference type="ARBA" id="ARBA00022781"/>
    </source>
</evidence>
<dbReference type="InterPro" id="IPR023591">
    <property type="entry name" value="Ribosomal_uS2_flav_dom_sf"/>
</dbReference>
<keyword evidence="4" id="KW-0813">Transport</keyword>
<evidence type="ECO:0000256" key="9">
    <source>
        <dbReference type="ARBA" id="ARBA00023065"/>
    </source>
</evidence>
<dbReference type="InterPro" id="IPR005706">
    <property type="entry name" value="Ribosomal_uS2_bac/mit/plastid"/>
</dbReference>
<evidence type="ECO:0000313" key="12">
    <source>
        <dbReference type="EMBL" id="GJT92026.1"/>
    </source>
</evidence>
<dbReference type="SUPFAM" id="SSF81336">
    <property type="entry name" value="F1F0 ATP synthase subunit A"/>
    <property type="match status" value="1"/>
</dbReference>
<evidence type="ECO:0000256" key="10">
    <source>
        <dbReference type="ARBA" id="ARBA00023136"/>
    </source>
</evidence>
<evidence type="ECO:0000256" key="11">
    <source>
        <dbReference type="ARBA" id="ARBA00023310"/>
    </source>
</evidence>
<keyword evidence="13" id="KW-1185">Reference proteome</keyword>
<keyword evidence="9" id="KW-0406">Ion transport</keyword>
<keyword evidence="7" id="KW-0375">Hydrogen ion transport</keyword>
<name>A0ABQ5HVY3_9ASTR</name>
<keyword evidence="12" id="KW-0687">Ribonucleoprotein</keyword>
<dbReference type="InterPro" id="IPR035908">
    <property type="entry name" value="F0_ATP_A_sf"/>
</dbReference>
<dbReference type="CDD" id="cd01425">
    <property type="entry name" value="RPS2"/>
    <property type="match status" value="1"/>
</dbReference>
<dbReference type="NCBIfam" id="TIGR01011">
    <property type="entry name" value="rpsB_bact"/>
    <property type="match status" value="1"/>
</dbReference>
<keyword evidence="5" id="KW-0138">CF(0)</keyword>
<dbReference type="Gene3D" id="1.20.120.220">
    <property type="entry name" value="ATP synthase, F0 complex, subunit A"/>
    <property type="match status" value="1"/>
</dbReference>
<gene>
    <name evidence="12" type="ORF">Tco_1080871</name>
</gene>
<comment type="similarity">
    <text evidence="2">Belongs to the universal ribosomal protein uS2 family.</text>
</comment>
<reference evidence="12" key="1">
    <citation type="journal article" date="2022" name="Int. J. Mol. Sci.">
        <title>Draft Genome of Tanacetum Coccineum: Genomic Comparison of Closely Related Tanacetum-Family Plants.</title>
        <authorList>
            <person name="Yamashiro T."/>
            <person name="Shiraishi A."/>
            <person name="Nakayama K."/>
            <person name="Satake H."/>
        </authorList>
    </citation>
    <scope>NUCLEOTIDE SEQUENCE</scope>
</reference>
<keyword evidence="8" id="KW-1133">Transmembrane helix</keyword>
<dbReference type="GO" id="GO:0005840">
    <property type="term" value="C:ribosome"/>
    <property type="evidence" value="ECO:0007669"/>
    <property type="project" value="UniProtKB-KW"/>
</dbReference>
<comment type="similarity">
    <text evidence="3">Belongs to the ATPase A chain family.</text>
</comment>
<evidence type="ECO:0000256" key="4">
    <source>
        <dbReference type="ARBA" id="ARBA00022448"/>
    </source>
</evidence>
<accession>A0ABQ5HVY3</accession>
<dbReference type="Proteomes" id="UP001151760">
    <property type="component" value="Unassembled WGS sequence"/>
</dbReference>
<dbReference type="InterPro" id="IPR045082">
    <property type="entry name" value="ATP_syn_F0_a_bact/chloroplast"/>
</dbReference>
<evidence type="ECO:0000256" key="1">
    <source>
        <dbReference type="ARBA" id="ARBA00004141"/>
    </source>
</evidence>
<dbReference type="SUPFAM" id="SSF52313">
    <property type="entry name" value="Ribosomal protein S2"/>
    <property type="match status" value="1"/>
</dbReference>
<dbReference type="InterPro" id="IPR001865">
    <property type="entry name" value="Ribosomal_uS2"/>
</dbReference>
<organism evidence="12 13">
    <name type="scientific">Tanacetum coccineum</name>
    <dbReference type="NCBI Taxonomy" id="301880"/>
    <lineage>
        <taxon>Eukaryota</taxon>
        <taxon>Viridiplantae</taxon>
        <taxon>Streptophyta</taxon>
        <taxon>Embryophyta</taxon>
        <taxon>Tracheophyta</taxon>
        <taxon>Spermatophyta</taxon>
        <taxon>Magnoliopsida</taxon>
        <taxon>eudicotyledons</taxon>
        <taxon>Gunneridae</taxon>
        <taxon>Pentapetalae</taxon>
        <taxon>asterids</taxon>
        <taxon>campanulids</taxon>
        <taxon>Asterales</taxon>
        <taxon>Asteraceae</taxon>
        <taxon>Asteroideae</taxon>
        <taxon>Anthemideae</taxon>
        <taxon>Anthemidinae</taxon>
        <taxon>Tanacetum</taxon>
    </lineage>
</organism>
<dbReference type="PANTHER" id="PTHR42823">
    <property type="entry name" value="ATP SYNTHASE SUBUNIT A, CHLOROPLASTIC"/>
    <property type="match status" value="1"/>
</dbReference>
<sequence length="458" mass="51044">MMEAGVHFGHGTRKWNPKMAPYISAKRKGIHIINLTRTARFLSEACDLVFDAASKGKQFLIVGTKNKEADSVAWAAIRARCHYVNKKWLGGSAVQNPQTILTDGQNFFEYVLEFIRDVSKTQIGEEYGPWVPFIGTMFLFIFVSNWSGALLPWKIIQLPHGELAAPTNDINTTVALALLTSIYVSFTGQGDNEAIVVRSTSMMLPAFVAWLPRLSLSSSVIPIRNVDWYMFRGDVRSSGSRAPCGRVQAMLPADRLMSGRLRFLWAFGVFSVRAENVTRCTGSRMLLGMVEWCDGDSFLASQPFLTDVTLCSSIYTVTSVLTQRELDLFCSTYNILAELRAELPDQNSTIKNNSEGKIGIRSFVEMDVRPTLLHGDNEEMGLLDFVKTADPFKVKTGERTLAENEVPLLTETEDRVFSPSSQPMSLVDHTIRDELNVNSGKRKKRVAFTSGSLPVKKA</sequence>
<keyword evidence="10" id="KW-0472">Membrane</keyword>
<evidence type="ECO:0000256" key="2">
    <source>
        <dbReference type="ARBA" id="ARBA00006242"/>
    </source>
</evidence>
<evidence type="ECO:0000256" key="6">
    <source>
        <dbReference type="ARBA" id="ARBA00022692"/>
    </source>
</evidence>
<dbReference type="Gene3D" id="3.40.50.10490">
    <property type="entry name" value="Glucose-6-phosphate isomerase like protein, domain 1"/>
    <property type="match status" value="1"/>
</dbReference>
<comment type="subcellular location">
    <subcellularLocation>
        <location evidence="1">Membrane</location>
        <topology evidence="1">Multi-pass membrane protein</topology>
    </subcellularLocation>
</comment>
<evidence type="ECO:0000256" key="3">
    <source>
        <dbReference type="ARBA" id="ARBA00006810"/>
    </source>
</evidence>
<evidence type="ECO:0000256" key="5">
    <source>
        <dbReference type="ARBA" id="ARBA00022547"/>
    </source>
</evidence>
<dbReference type="PANTHER" id="PTHR42823:SF3">
    <property type="entry name" value="ATP SYNTHASE SUBUNIT A, CHLOROPLASTIC"/>
    <property type="match status" value="1"/>
</dbReference>
<keyword evidence="6" id="KW-0812">Transmembrane</keyword>
<keyword evidence="12" id="KW-0689">Ribosomal protein</keyword>
<keyword evidence="11" id="KW-0066">ATP synthesis</keyword>
<dbReference type="Pfam" id="PF00318">
    <property type="entry name" value="Ribosomal_S2"/>
    <property type="match status" value="1"/>
</dbReference>